<protein>
    <submittedName>
        <fullName evidence="8">GMC oxidoreductase</fullName>
    </submittedName>
</protein>
<evidence type="ECO:0000256" key="7">
    <source>
        <dbReference type="PIRSR" id="PIRSR000137-2"/>
    </source>
</evidence>
<dbReference type="RefSeq" id="XP_014653549.1">
    <property type="nucleotide sequence ID" value="XM_014798063.1"/>
</dbReference>
<dbReference type="Gene3D" id="3.30.560.10">
    <property type="entry name" value="Glucose Oxidase, domain 3"/>
    <property type="match status" value="1"/>
</dbReference>
<evidence type="ECO:0000256" key="4">
    <source>
        <dbReference type="ARBA" id="ARBA00022827"/>
    </source>
</evidence>
<dbReference type="OrthoDB" id="269227at2759"/>
<dbReference type="SUPFAM" id="SSF51905">
    <property type="entry name" value="FAD/NAD(P)-binding domain"/>
    <property type="match status" value="1"/>
</dbReference>
<feature type="binding site" evidence="7">
    <location>
        <begin position="146"/>
        <end position="149"/>
    </location>
    <ligand>
        <name>FAD</name>
        <dbReference type="ChEBI" id="CHEBI:57692"/>
    </ligand>
</feature>
<keyword evidence="3" id="KW-0285">Flavoprotein</keyword>
<keyword evidence="5" id="KW-0560">Oxidoreductase</keyword>
<evidence type="ECO:0000256" key="5">
    <source>
        <dbReference type="ARBA" id="ARBA00023002"/>
    </source>
</evidence>
<evidence type="ECO:0000256" key="1">
    <source>
        <dbReference type="ARBA" id="ARBA00001974"/>
    </source>
</evidence>
<keyword evidence="9" id="KW-1185">Reference proteome</keyword>
<proteinExistence type="inferred from homology"/>
<sequence>MKATTIIAAAALAGSVAATPVAWTKVSPRSEMAARMAENSHLASRAITNDAAKFVSKQYDYVVVGAGTAGLALAARLSENGKYKVGVLEAGGSGYGVGIIDTPGQFGADLGTQYDWNYTTVANPANGVPSSGWPRGRVLGGSSALNFLVWDRSSRYEIDAWEQLGNPGWNWNNLYKAMKKSERFHAPSQENADLLGVKPVASDYGSSGPIQVAFPNYISQQVRRWIPALLELGIPKNDQPLAGENVGVSQQPSDINPTNYTRSYSAPAYLFPNQARSNLDVLTNALASKVNFDSSCGELWAKSVTFTNGGKSYTVNATKEVIISAGTVNTPQLLELSGIGSKDVLGKAGVKVLYENANVGENLQDHTYSATVYNLKSGFKTLDSLRSDSTFAAEQLAAYKANQTSIFTETVPSISYVSLARVVGADRAKAMINEVTQYVQSSRAPYKATLNKQLDFLNNYPDKVGQMELIGIDGYFAGTGAPKPTETYFTILAANQHLFSRGNVHIQSSDPTKYPLIDPKYFSVPFDTELSTAGTAYTRKVGLSKAYSDMVVGEYWPGNVDLQNYTKTTSVTEYHPIGTASMLPRNQGGVVDPSLRVYGTTNLRVVDASIMPLHVAAHIQATIYGVAEYAASIIKSQA</sequence>
<reference evidence="9" key="1">
    <citation type="journal article" date="2014" name="Genome Announc.">
        <title>Draft Genome Sequence of the Yeast Pseudozyma antarctica Type Strain JCM10317, a Producer of the Glycolipid Biosurfactants, Mannosylerythritol Lipids.</title>
        <authorList>
            <person name="Saika A."/>
            <person name="Koike H."/>
            <person name="Hori T."/>
            <person name="Fukuoka T."/>
            <person name="Sato S."/>
            <person name="Habe H."/>
            <person name="Kitamoto D."/>
            <person name="Morita T."/>
        </authorList>
    </citation>
    <scope>NUCLEOTIDE SEQUENCE [LARGE SCALE GENOMIC DNA]</scope>
    <source>
        <strain evidence="9">JCM 10317</strain>
    </source>
</reference>
<name>A0A081CNK9_PSEA2</name>
<dbReference type="InterPro" id="IPR012132">
    <property type="entry name" value="GMC_OxRdtase"/>
</dbReference>
<dbReference type="PANTHER" id="PTHR11552:SF201">
    <property type="entry name" value="GLUCOSE-METHANOL-CHOLINE OXIDOREDUCTASE N-TERMINAL DOMAIN-CONTAINING PROTEIN"/>
    <property type="match status" value="1"/>
</dbReference>
<dbReference type="PANTHER" id="PTHR11552">
    <property type="entry name" value="GLUCOSE-METHANOL-CHOLINE GMC OXIDOREDUCTASE"/>
    <property type="match status" value="1"/>
</dbReference>
<evidence type="ECO:0000256" key="6">
    <source>
        <dbReference type="PIRSR" id="PIRSR000137-1"/>
    </source>
</evidence>
<feature type="binding site" evidence="7">
    <location>
        <position position="138"/>
    </location>
    <ligand>
        <name>FAD</name>
        <dbReference type="ChEBI" id="CHEBI:57692"/>
    </ligand>
</feature>
<feature type="active site" description="Proton acceptor" evidence="6">
    <location>
        <position position="618"/>
    </location>
</feature>
<dbReference type="PROSITE" id="PS00624">
    <property type="entry name" value="GMC_OXRED_2"/>
    <property type="match status" value="1"/>
</dbReference>
<comment type="similarity">
    <text evidence="2">Belongs to the GMC oxidoreductase family.</text>
</comment>
<accession>A0A081CNK9</accession>
<dbReference type="InterPro" id="IPR036188">
    <property type="entry name" value="FAD/NAD-bd_sf"/>
</dbReference>
<evidence type="ECO:0000313" key="9">
    <source>
        <dbReference type="Proteomes" id="UP000053758"/>
    </source>
</evidence>
<dbReference type="HOGENOM" id="CLU_002865_6_0_1"/>
<gene>
    <name evidence="8" type="ORF">PAN0_057d6495</name>
</gene>
<dbReference type="PIRSF" id="PIRSF000137">
    <property type="entry name" value="Alcohol_oxidase"/>
    <property type="match status" value="1"/>
</dbReference>
<dbReference type="GO" id="GO:0050660">
    <property type="term" value="F:flavin adenine dinucleotide binding"/>
    <property type="evidence" value="ECO:0007669"/>
    <property type="project" value="InterPro"/>
</dbReference>
<dbReference type="AlphaFoldDB" id="A0A081CNK9"/>
<evidence type="ECO:0000256" key="2">
    <source>
        <dbReference type="ARBA" id="ARBA00010790"/>
    </source>
</evidence>
<evidence type="ECO:0000313" key="8">
    <source>
        <dbReference type="EMBL" id="GAK68255.1"/>
    </source>
</evidence>
<dbReference type="Gene3D" id="3.50.50.60">
    <property type="entry name" value="FAD/NAD(P)-binding domain"/>
    <property type="match status" value="1"/>
</dbReference>
<evidence type="ECO:0000256" key="3">
    <source>
        <dbReference type="ARBA" id="ARBA00022630"/>
    </source>
</evidence>
<dbReference type="GeneID" id="26307302"/>
<dbReference type="EMBL" id="DF830124">
    <property type="protein sequence ID" value="GAK68255.1"/>
    <property type="molecule type" value="Genomic_DNA"/>
</dbReference>
<dbReference type="InterPro" id="IPR007867">
    <property type="entry name" value="GMC_OxRtase_C"/>
</dbReference>
<dbReference type="Pfam" id="PF00732">
    <property type="entry name" value="GMC_oxred_N"/>
    <property type="match status" value="1"/>
</dbReference>
<comment type="cofactor">
    <cofactor evidence="1 7">
        <name>FAD</name>
        <dbReference type="ChEBI" id="CHEBI:57692"/>
    </cofactor>
</comment>
<dbReference type="GO" id="GO:0016614">
    <property type="term" value="F:oxidoreductase activity, acting on CH-OH group of donors"/>
    <property type="evidence" value="ECO:0007669"/>
    <property type="project" value="InterPro"/>
</dbReference>
<dbReference type="InterPro" id="IPR000172">
    <property type="entry name" value="GMC_OxRdtase_N"/>
</dbReference>
<keyword evidence="4 7" id="KW-0274">FAD</keyword>
<dbReference type="Proteomes" id="UP000053758">
    <property type="component" value="Unassembled WGS sequence"/>
</dbReference>
<dbReference type="Pfam" id="PF05199">
    <property type="entry name" value="GMC_oxred_C"/>
    <property type="match status" value="1"/>
</dbReference>
<organism evidence="8 9">
    <name type="scientific">Pseudozyma antarctica</name>
    <name type="common">Yeast</name>
    <name type="synonym">Candida antarctica</name>
    <dbReference type="NCBI Taxonomy" id="84753"/>
    <lineage>
        <taxon>Eukaryota</taxon>
        <taxon>Fungi</taxon>
        <taxon>Dikarya</taxon>
        <taxon>Basidiomycota</taxon>
        <taxon>Ustilaginomycotina</taxon>
        <taxon>Ustilaginomycetes</taxon>
        <taxon>Ustilaginales</taxon>
        <taxon>Ustilaginaceae</taxon>
        <taxon>Moesziomyces</taxon>
    </lineage>
</organism>
<feature type="active site" description="Proton donor" evidence="6">
    <location>
        <position position="575"/>
    </location>
</feature>
<dbReference type="SUPFAM" id="SSF54373">
    <property type="entry name" value="FAD-linked reductases, C-terminal domain"/>
    <property type="match status" value="1"/>
</dbReference>